<dbReference type="GO" id="GO:0004590">
    <property type="term" value="F:orotidine-5'-phosphate decarboxylase activity"/>
    <property type="evidence" value="ECO:0007669"/>
    <property type="project" value="UniProtKB-EC"/>
</dbReference>
<evidence type="ECO:0000256" key="15">
    <source>
        <dbReference type="PIRSR" id="PIRSR614732-2"/>
    </source>
</evidence>
<evidence type="ECO:0000256" key="6">
    <source>
        <dbReference type="ARBA" id="ARBA00012321"/>
    </source>
</evidence>
<dbReference type="SMART" id="SM00934">
    <property type="entry name" value="OMPdecase"/>
    <property type="match status" value="1"/>
</dbReference>
<feature type="binding site" evidence="15">
    <location>
        <position position="464"/>
    </location>
    <ligand>
        <name>substrate</name>
    </ligand>
</feature>
<dbReference type="EC" id="4.1.1.23" evidence="6"/>
<proteinExistence type="inferred from homology"/>
<feature type="domain" description="Orotidine 5'-phosphate decarboxylase" evidence="17">
    <location>
        <begin position="280"/>
        <end position="500"/>
    </location>
</feature>
<dbReference type="OMA" id="SAKHVCG"/>
<dbReference type="EMBL" id="HG001669">
    <property type="protein sequence ID" value="CDF34033.1"/>
    <property type="molecule type" value="Genomic_DNA"/>
</dbReference>
<dbReference type="GO" id="GO:0044205">
    <property type="term" value="P:'de novo' UMP biosynthetic process"/>
    <property type="evidence" value="ECO:0007669"/>
    <property type="project" value="UniProtKB-UniPathway"/>
</dbReference>
<keyword evidence="12" id="KW-0456">Lyase</keyword>
<dbReference type="PhylomeDB" id="R7Q8C1"/>
<dbReference type="GO" id="GO:0006207">
    <property type="term" value="P:'de novo' pyrimidine nucleobase biosynthetic process"/>
    <property type="evidence" value="ECO:0007669"/>
    <property type="project" value="InterPro"/>
</dbReference>
<dbReference type="GO" id="GO:0016036">
    <property type="term" value="P:cellular response to phosphate starvation"/>
    <property type="evidence" value="ECO:0007669"/>
    <property type="project" value="EnsemblPlants"/>
</dbReference>
<dbReference type="CDD" id="cd06223">
    <property type="entry name" value="PRTases_typeI"/>
    <property type="match status" value="1"/>
</dbReference>
<dbReference type="PANTHER" id="PTHR19278">
    <property type="entry name" value="OROTATE PHOSPHORIBOSYLTRANSFERASE"/>
    <property type="match status" value="1"/>
</dbReference>
<evidence type="ECO:0000256" key="5">
    <source>
        <dbReference type="ARBA" id="ARBA00011971"/>
    </source>
</evidence>
<evidence type="ECO:0000256" key="3">
    <source>
        <dbReference type="ARBA" id="ARBA00006221"/>
    </source>
</evidence>
<name>R7Q8C1_CHOCR</name>
<feature type="active site" description="For OMPdecase activity" evidence="14">
    <location>
        <position position="339"/>
    </location>
</feature>
<dbReference type="InterPro" id="IPR029057">
    <property type="entry name" value="PRTase-like"/>
</dbReference>
<feature type="active site" description="For OMPdecase activity" evidence="14">
    <location>
        <position position="344"/>
    </location>
</feature>
<evidence type="ECO:0000259" key="17">
    <source>
        <dbReference type="SMART" id="SM00934"/>
    </source>
</evidence>
<keyword evidence="9" id="KW-0808">Transferase</keyword>
<dbReference type="AlphaFoldDB" id="R7Q8C1"/>
<evidence type="ECO:0000256" key="1">
    <source>
        <dbReference type="ARBA" id="ARBA00004861"/>
    </source>
</evidence>
<dbReference type="RefSeq" id="XP_005713852.1">
    <property type="nucleotide sequence ID" value="XM_005713795.1"/>
</dbReference>
<dbReference type="UniPathway" id="UPA00070">
    <property type="reaction ID" value="UER00119"/>
</dbReference>
<evidence type="ECO:0000313" key="18">
    <source>
        <dbReference type="EMBL" id="CDF34033.1"/>
    </source>
</evidence>
<dbReference type="Gene3D" id="3.20.20.70">
    <property type="entry name" value="Aldolase class I"/>
    <property type="match status" value="1"/>
</dbReference>
<dbReference type="PANTHER" id="PTHR19278:SF9">
    <property type="entry name" value="URIDINE 5'-MONOPHOSPHATE SYNTHASE"/>
    <property type="match status" value="1"/>
</dbReference>
<dbReference type="Pfam" id="PF00156">
    <property type="entry name" value="Pribosyltran"/>
    <property type="match status" value="1"/>
</dbReference>
<keyword evidence="10" id="KW-0210">Decarboxylase</keyword>
<dbReference type="NCBIfam" id="TIGR01740">
    <property type="entry name" value="pyrF"/>
    <property type="match status" value="1"/>
</dbReference>
<evidence type="ECO:0000256" key="7">
    <source>
        <dbReference type="ARBA" id="ARBA00015047"/>
    </source>
</evidence>
<dbReference type="Proteomes" id="UP000012073">
    <property type="component" value="Unassembled WGS sequence"/>
</dbReference>
<feature type="binding site" evidence="15">
    <location>
        <position position="286"/>
    </location>
    <ligand>
        <name>substrate</name>
    </ligand>
</feature>
<comment type="similarity">
    <text evidence="3">In the N-terminal section; belongs to the purine/pyrimidine phosphoribosyltransferase family.</text>
</comment>
<keyword evidence="13" id="KW-0511">Multifunctional enzyme</keyword>
<dbReference type="InterPro" id="IPR023031">
    <property type="entry name" value="OPRT"/>
</dbReference>
<dbReference type="FunFam" id="3.40.50.2020:FF:000025">
    <property type="entry name" value="Uridine monophosphate synthetase"/>
    <property type="match status" value="1"/>
</dbReference>
<organism evidence="18 19">
    <name type="scientific">Chondrus crispus</name>
    <name type="common">Carrageen Irish moss</name>
    <name type="synonym">Polymorpha crispa</name>
    <dbReference type="NCBI Taxonomy" id="2769"/>
    <lineage>
        <taxon>Eukaryota</taxon>
        <taxon>Rhodophyta</taxon>
        <taxon>Florideophyceae</taxon>
        <taxon>Rhodymeniophycidae</taxon>
        <taxon>Gigartinales</taxon>
        <taxon>Gigartinaceae</taxon>
        <taxon>Chondrus</taxon>
    </lineage>
</organism>
<dbReference type="GO" id="GO:0004588">
    <property type="term" value="F:orotate phosphoribosyltransferase activity"/>
    <property type="evidence" value="ECO:0007669"/>
    <property type="project" value="UniProtKB-EC"/>
</dbReference>
<dbReference type="FunFam" id="3.20.20.70:FF:000114">
    <property type="entry name" value="Decarboxylase,orotidine phosphate"/>
    <property type="match status" value="1"/>
</dbReference>
<keyword evidence="11" id="KW-0665">Pyrimidine biosynthesis</keyword>
<evidence type="ECO:0000313" key="19">
    <source>
        <dbReference type="Proteomes" id="UP000012073"/>
    </source>
</evidence>
<dbReference type="Gene3D" id="3.40.50.2020">
    <property type="match status" value="1"/>
</dbReference>
<dbReference type="STRING" id="2769.R7Q8C1"/>
<dbReference type="PROSITE" id="PS00156">
    <property type="entry name" value="OMPDECASE"/>
    <property type="match status" value="1"/>
</dbReference>
<feature type="binding site" evidence="15">
    <location>
        <position position="485"/>
    </location>
    <ligand>
        <name>substrate</name>
    </ligand>
</feature>
<evidence type="ECO:0000256" key="2">
    <source>
        <dbReference type="ARBA" id="ARBA00004889"/>
    </source>
</evidence>
<keyword evidence="8" id="KW-0328">Glycosyltransferase</keyword>
<keyword evidence="19" id="KW-1185">Reference proteome</keyword>
<feature type="binding site" evidence="15">
    <location>
        <position position="405"/>
    </location>
    <ligand>
        <name>substrate</name>
    </ligand>
</feature>
<feature type="active site" description="For OMPdecase activity" evidence="14">
    <location>
        <position position="341"/>
    </location>
</feature>
<dbReference type="GeneID" id="17321569"/>
<sequence length="516" mass="54422">MVDAPAAAPAPAAPAPAAPTVSAAHRALILALHGAGAVKFGSFTLKSGIQSPIYIDLRVTVSHPTVLREVATALSGAVAGVPFDLLCGVPYTALPFATAMSLAGGAPMLMRRKEAKEYGTKKTIEGAFEKGQTVLVVEDLVTSGASVLETVGPLKKEGLEVHHVVALLDREQGGSDALKSQGVDMHAVFTLSTVMDVLEKEGKIDEETKASVLSFIQSNQVGATAPNNGVKAPENGATEKPLSPKPAEKESKLTYLQRAEKVKNVTGRRLLELMEAKKSNLAVAADVTTKAQLLELAEAVGPEICMLKTHADIIADWDEGTGPALAEIAKRHQFLLFEDRKFADIGSTVHHQVSGGLHSISKWAHVINAHSMPGPGIISGLKKAVAETDSEMAKSLGLLLLAEMSSEGNLATALPGYTQKTIEMAEAEKEFVFGFISTGRVAGDDFVYLTPGVKKSAGGDGLGQQYNTPEKVIGEKESDVIIVGRGVYQADNPAKEAKAYREAGWRAYETRVSGSQ</sequence>
<dbReference type="InterPro" id="IPR014732">
    <property type="entry name" value="OMPdecase"/>
</dbReference>
<evidence type="ECO:0000256" key="8">
    <source>
        <dbReference type="ARBA" id="ARBA00022676"/>
    </source>
</evidence>
<dbReference type="NCBIfam" id="TIGR00336">
    <property type="entry name" value="pyrE"/>
    <property type="match status" value="1"/>
</dbReference>
<comment type="pathway">
    <text evidence="2">Pyrimidine metabolism; UMP biosynthesis via de novo pathway; UMP from orotate: step 1/2.</text>
</comment>
<evidence type="ECO:0000256" key="4">
    <source>
        <dbReference type="ARBA" id="ARBA00009769"/>
    </source>
</evidence>
<dbReference type="InterPro" id="IPR013785">
    <property type="entry name" value="Aldolase_TIM"/>
</dbReference>
<accession>R7Q8C1</accession>
<dbReference type="EC" id="2.4.2.10" evidence="5"/>
<dbReference type="HAMAP" id="MF_01208">
    <property type="entry name" value="PyrE"/>
    <property type="match status" value="1"/>
</dbReference>
<dbReference type="InterPro" id="IPR018089">
    <property type="entry name" value="OMPdecase_AS"/>
</dbReference>
<feature type="binding site" evidence="15">
    <location>
        <position position="308"/>
    </location>
    <ligand>
        <name>substrate</name>
    </ligand>
</feature>
<dbReference type="InterPro" id="IPR004467">
    <property type="entry name" value="Or_phspho_trans_dom"/>
</dbReference>
<feature type="binding site" evidence="15">
    <location>
        <position position="484"/>
    </location>
    <ligand>
        <name>substrate</name>
    </ligand>
</feature>
<gene>
    <name evidence="18" type="ORF">CHC_T00002698001</name>
</gene>
<dbReference type="InterPro" id="IPR000836">
    <property type="entry name" value="PRTase_dom"/>
</dbReference>
<dbReference type="SUPFAM" id="SSF51366">
    <property type="entry name" value="Ribulose-phoshate binding barrel"/>
    <property type="match status" value="1"/>
</dbReference>
<dbReference type="CDD" id="cd04725">
    <property type="entry name" value="OMP_decarboxylase_like"/>
    <property type="match status" value="1"/>
</dbReference>
<evidence type="ECO:0000256" key="9">
    <source>
        <dbReference type="ARBA" id="ARBA00022679"/>
    </source>
</evidence>
<dbReference type="InterPro" id="IPR011060">
    <property type="entry name" value="RibuloseP-bd_barrel"/>
</dbReference>
<dbReference type="Pfam" id="PF00215">
    <property type="entry name" value="OMPdecase"/>
    <property type="match status" value="1"/>
</dbReference>
<feature type="region of interest" description="Disordered" evidence="16">
    <location>
        <begin position="224"/>
        <end position="250"/>
    </location>
</feature>
<evidence type="ECO:0000256" key="13">
    <source>
        <dbReference type="ARBA" id="ARBA00023268"/>
    </source>
</evidence>
<evidence type="ECO:0000256" key="10">
    <source>
        <dbReference type="ARBA" id="ARBA00022793"/>
    </source>
</evidence>
<dbReference type="InterPro" id="IPR001754">
    <property type="entry name" value="OMPdeCOase_dom"/>
</dbReference>
<protein>
    <recommendedName>
        <fullName evidence="7">Uridine 5'-monophosphate synthase</fullName>
        <ecNumber evidence="5">2.4.2.10</ecNumber>
        <ecNumber evidence="6">4.1.1.23</ecNumber>
    </recommendedName>
</protein>
<dbReference type="OrthoDB" id="10263753at2759"/>
<comment type="similarity">
    <text evidence="4">In the C-terminal section; belongs to the OMP decarboxylase family.</text>
</comment>
<reference evidence="19" key="1">
    <citation type="journal article" date="2013" name="Proc. Natl. Acad. Sci. U.S.A.">
        <title>Genome structure and metabolic features in the red seaweed Chondrus crispus shed light on evolution of the Archaeplastida.</title>
        <authorList>
            <person name="Collen J."/>
            <person name="Porcel B."/>
            <person name="Carre W."/>
            <person name="Ball S.G."/>
            <person name="Chaparro C."/>
            <person name="Tonon T."/>
            <person name="Barbeyron T."/>
            <person name="Michel G."/>
            <person name="Noel B."/>
            <person name="Valentin K."/>
            <person name="Elias M."/>
            <person name="Artiguenave F."/>
            <person name="Arun A."/>
            <person name="Aury J.M."/>
            <person name="Barbosa-Neto J.F."/>
            <person name="Bothwell J.H."/>
            <person name="Bouget F.Y."/>
            <person name="Brillet L."/>
            <person name="Cabello-Hurtado F."/>
            <person name="Capella-Gutierrez S."/>
            <person name="Charrier B."/>
            <person name="Cladiere L."/>
            <person name="Cock J.M."/>
            <person name="Coelho S.M."/>
            <person name="Colleoni C."/>
            <person name="Czjzek M."/>
            <person name="Da Silva C."/>
            <person name="Delage L."/>
            <person name="Denoeud F."/>
            <person name="Deschamps P."/>
            <person name="Dittami S.M."/>
            <person name="Gabaldon T."/>
            <person name="Gachon C.M."/>
            <person name="Groisillier A."/>
            <person name="Herve C."/>
            <person name="Jabbari K."/>
            <person name="Katinka M."/>
            <person name="Kloareg B."/>
            <person name="Kowalczyk N."/>
            <person name="Labadie K."/>
            <person name="Leblanc C."/>
            <person name="Lopez P.J."/>
            <person name="McLachlan D.H."/>
            <person name="Meslet-Cladiere L."/>
            <person name="Moustafa A."/>
            <person name="Nehr Z."/>
            <person name="Nyvall Collen P."/>
            <person name="Panaud O."/>
            <person name="Partensky F."/>
            <person name="Poulain J."/>
            <person name="Rensing S.A."/>
            <person name="Rousvoal S."/>
            <person name="Samson G."/>
            <person name="Symeonidi A."/>
            <person name="Weissenbach J."/>
            <person name="Zambounis A."/>
            <person name="Wincker P."/>
            <person name="Boyen C."/>
        </authorList>
    </citation>
    <scope>NUCLEOTIDE SEQUENCE [LARGE SCALE GENOMIC DNA]</scope>
    <source>
        <strain evidence="19">cv. Stackhouse</strain>
    </source>
</reference>
<dbReference type="SUPFAM" id="SSF53271">
    <property type="entry name" value="PRTase-like"/>
    <property type="match status" value="1"/>
</dbReference>
<evidence type="ECO:0000256" key="11">
    <source>
        <dbReference type="ARBA" id="ARBA00022975"/>
    </source>
</evidence>
<comment type="pathway">
    <text evidence="1">Pyrimidine metabolism; UMP biosynthesis via de novo pathway; UMP from orotate: step 2/2.</text>
</comment>
<dbReference type="Gramene" id="CDF34033">
    <property type="protein sequence ID" value="CDF34033"/>
    <property type="gene ID" value="CHC_T00002698001"/>
</dbReference>
<dbReference type="KEGG" id="ccp:CHC_T00002698001"/>
<evidence type="ECO:0000256" key="12">
    <source>
        <dbReference type="ARBA" id="ARBA00023239"/>
    </source>
</evidence>
<evidence type="ECO:0000256" key="14">
    <source>
        <dbReference type="PIRSR" id="PIRSR614732-1"/>
    </source>
</evidence>
<evidence type="ECO:0000256" key="16">
    <source>
        <dbReference type="SAM" id="MobiDB-lite"/>
    </source>
</evidence>